<gene>
    <name evidence="2" type="ORF">EXIGLDRAFT_303510</name>
</gene>
<evidence type="ECO:0000256" key="1">
    <source>
        <dbReference type="SAM" id="Phobius"/>
    </source>
</evidence>
<feature type="transmembrane region" description="Helical" evidence="1">
    <location>
        <begin position="99"/>
        <end position="122"/>
    </location>
</feature>
<accession>A0A165D6E9</accession>
<sequence length="146" mass="16395">MQTNPLTTPILERVWQLLELWARASFVCYSRRADLWHLAFDHLSLPETSYVYKTATRHYGLFSSCRLAVSHCASVVELPRHPNFSAHSVYSRSSPCPGLFSSLTIWYSVCSFIVVVGVFLALSRSRATVSTVLRGRVPSITRATTA</sequence>
<name>A0A165D6E9_EXIGL</name>
<keyword evidence="1" id="KW-1133">Transmembrane helix</keyword>
<dbReference type="InParanoid" id="A0A165D6E9"/>
<evidence type="ECO:0000313" key="2">
    <source>
        <dbReference type="EMBL" id="KZV83880.1"/>
    </source>
</evidence>
<reference evidence="2 3" key="1">
    <citation type="journal article" date="2016" name="Mol. Biol. Evol.">
        <title>Comparative Genomics of Early-Diverging Mushroom-Forming Fungi Provides Insights into the Origins of Lignocellulose Decay Capabilities.</title>
        <authorList>
            <person name="Nagy L.G."/>
            <person name="Riley R."/>
            <person name="Tritt A."/>
            <person name="Adam C."/>
            <person name="Daum C."/>
            <person name="Floudas D."/>
            <person name="Sun H."/>
            <person name="Yadav J.S."/>
            <person name="Pangilinan J."/>
            <person name="Larsson K.H."/>
            <person name="Matsuura K."/>
            <person name="Barry K."/>
            <person name="Labutti K."/>
            <person name="Kuo R."/>
            <person name="Ohm R.A."/>
            <person name="Bhattacharya S.S."/>
            <person name="Shirouzu T."/>
            <person name="Yoshinaga Y."/>
            <person name="Martin F.M."/>
            <person name="Grigoriev I.V."/>
            <person name="Hibbett D.S."/>
        </authorList>
    </citation>
    <scope>NUCLEOTIDE SEQUENCE [LARGE SCALE GENOMIC DNA]</scope>
    <source>
        <strain evidence="2 3">HHB12029</strain>
    </source>
</reference>
<organism evidence="2 3">
    <name type="scientific">Exidia glandulosa HHB12029</name>
    <dbReference type="NCBI Taxonomy" id="1314781"/>
    <lineage>
        <taxon>Eukaryota</taxon>
        <taxon>Fungi</taxon>
        <taxon>Dikarya</taxon>
        <taxon>Basidiomycota</taxon>
        <taxon>Agaricomycotina</taxon>
        <taxon>Agaricomycetes</taxon>
        <taxon>Auriculariales</taxon>
        <taxon>Exidiaceae</taxon>
        <taxon>Exidia</taxon>
    </lineage>
</organism>
<proteinExistence type="predicted"/>
<keyword evidence="1" id="KW-0812">Transmembrane</keyword>
<keyword evidence="3" id="KW-1185">Reference proteome</keyword>
<evidence type="ECO:0000313" key="3">
    <source>
        <dbReference type="Proteomes" id="UP000077266"/>
    </source>
</evidence>
<dbReference type="EMBL" id="KV426251">
    <property type="protein sequence ID" value="KZV83880.1"/>
    <property type="molecule type" value="Genomic_DNA"/>
</dbReference>
<protein>
    <submittedName>
        <fullName evidence="2">Uncharacterized protein</fullName>
    </submittedName>
</protein>
<dbReference type="AlphaFoldDB" id="A0A165D6E9"/>
<keyword evidence="1" id="KW-0472">Membrane</keyword>
<dbReference type="Proteomes" id="UP000077266">
    <property type="component" value="Unassembled WGS sequence"/>
</dbReference>